<dbReference type="Gene3D" id="3.10.450.10">
    <property type="match status" value="1"/>
</dbReference>
<evidence type="ECO:0000259" key="7">
    <source>
        <dbReference type="Pfam" id="PF00031"/>
    </source>
</evidence>
<dbReference type="GO" id="GO:0004869">
    <property type="term" value="F:cysteine-type endopeptidase inhibitor activity"/>
    <property type="evidence" value="ECO:0007669"/>
    <property type="project" value="UniProtKB-KW"/>
</dbReference>
<comment type="similarity">
    <text evidence="2">Belongs to the cystatin family.</text>
</comment>
<reference evidence="8" key="1">
    <citation type="submission" date="2022-11" db="UniProtKB">
        <authorList>
            <consortium name="EnsemblMetazoa"/>
        </authorList>
    </citation>
    <scope>IDENTIFICATION</scope>
</reference>
<keyword evidence="4" id="KW-0646">Protease inhibitor</keyword>
<dbReference type="FunFam" id="3.10.450.10:FF:000001">
    <property type="entry name" value="Cystatin-A"/>
    <property type="match status" value="1"/>
</dbReference>
<keyword evidence="3" id="KW-0963">Cytoplasm</keyword>
<dbReference type="RefSeq" id="XP_038049285.1">
    <property type="nucleotide sequence ID" value="XM_038193357.1"/>
</dbReference>
<dbReference type="InterPro" id="IPR001713">
    <property type="entry name" value="Prot_inh_stefin"/>
</dbReference>
<keyword evidence="5" id="KW-0789">Thiol protease inhibitor</keyword>
<sequence>MATKQKTGGMNEPQKADDEVQGYVDQVKSSVEEAIGRKVEKFEAKLYASQLVNGINYFVKVDTGDGKFVHVRLHKTFQGEVTFNSCQDGKTETEELKYF</sequence>
<evidence type="ECO:0000313" key="9">
    <source>
        <dbReference type="Proteomes" id="UP000887568"/>
    </source>
</evidence>
<keyword evidence="9" id="KW-1185">Reference proteome</keyword>
<dbReference type="SUPFAM" id="SSF54403">
    <property type="entry name" value="Cystatin/monellin"/>
    <property type="match status" value="1"/>
</dbReference>
<dbReference type="Proteomes" id="UP000887568">
    <property type="component" value="Unplaced"/>
</dbReference>
<dbReference type="PANTHER" id="PTHR11414">
    <property type="entry name" value="CYSTATIN FAMILY MEMBER"/>
    <property type="match status" value="1"/>
</dbReference>
<dbReference type="GO" id="GO:0005829">
    <property type="term" value="C:cytosol"/>
    <property type="evidence" value="ECO:0007669"/>
    <property type="project" value="TreeGrafter"/>
</dbReference>
<dbReference type="InterPro" id="IPR000010">
    <property type="entry name" value="Cystatin_dom"/>
</dbReference>
<evidence type="ECO:0000256" key="3">
    <source>
        <dbReference type="ARBA" id="ARBA00022490"/>
    </source>
</evidence>
<evidence type="ECO:0000256" key="1">
    <source>
        <dbReference type="ARBA" id="ARBA00004496"/>
    </source>
</evidence>
<dbReference type="GeneID" id="119722941"/>
<dbReference type="OrthoDB" id="2429551at2759"/>
<feature type="region of interest" description="Disordered" evidence="6">
    <location>
        <begin position="1"/>
        <end position="20"/>
    </location>
</feature>
<evidence type="ECO:0000256" key="2">
    <source>
        <dbReference type="ARBA" id="ARBA00009403"/>
    </source>
</evidence>
<dbReference type="Pfam" id="PF00031">
    <property type="entry name" value="Cystatin"/>
    <property type="match status" value="1"/>
</dbReference>
<dbReference type="OMA" id="RTFFIKV"/>
<dbReference type="EnsemblMetazoa" id="XM_038193357.1">
    <property type="protein sequence ID" value="XP_038049285.1"/>
    <property type="gene ID" value="LOC119722941"/>
</dbReference>
<dbReference type="PANTHER" id="PTHR11414:SF21">
    <property type="entry name" value="CYSTATIN 14A, TANDEM DUPLICATE 1-RELATED"/>
    <property type="match status" value="1"/>
</dbReference>
<dbReference type="RefSeq" id="XP_038049286.1">
    <property type="nucleotide sequence ID" value="XM_038193358.1"/>
</dbReference>
<accession>A0A913ZEB0</accession>
<evidence type="ECO:0000256" key="5">
    <source>
        <dbReference type="ARBA" id="ARBA00022704"/>
    </source>
</evidence>
<organism evidence="8 9">
    <name type="scientific">Patiria miniata</name>
    <name type="common">Bat star</name>
    <name type="synonym">Asterina miniata</name>
    <dbReference type="NCBI Taxonomy" id="46514"/>
    <lineage>
        <taxon>Eukaryota</taxon>
        <taxon>Metazoa</taxon>
        <taxon>Echinodermata</taxon>
        <taxon>Eleutherozoa</taxon>
        <taxon>Asterozoa</taxon>
        <taxon>Asteroidea</taxon>
        <taxon>Valvatacea</taxon>
        <taxon>Valvatida</taxon>
        <taxon>Asterinidae</taxon>
        <taxon>Patiria</taxon>
    </lineage>
</organism>
<evidence type="ECO:0000256" key="4">
    <source>
        <dbReference type="ARBA" id="ARBA00022690"/>
    </source>
</evidence>
<feature type="domain" description="Cystatin" evidence="7">
    <location>
        <begin position="8"/>
        <end position="78"/>
    </location>
</feature>
<evidence type="ECO:0000313" key="8">
    <source>
        <dbReference type="EnsemblMetazoa" id="XP_038049285.1"/>
    </source>
</evidence>
<comment type="subcellular location">
    <subcellularLocation>
        <location evidence="1">Cytoplasm</location>
    </subcellularLocation>
</comment>
<dbReference type="InterPro" id="IPR046350">
    <property type="entry name" value="Cystatin_sf"/>
</dbReference>
<name>A0A913ZEB0_PATMI</name>
<proteinExistence type="inferred from homology"/>
<evidence type="ECO:0000256" key="6">
    <source>
        <dbReference type="SAM" id="MobiDB-lite"/>
    </source>
</evidence>
<protein>
    <recommendedName>
        <fullName evidence="7">Cystatin domain-containing protein</fullName>
    </recommendedName>
</protein>
<dbReference type="EnsemblMetazoa" id="XM_038193358.1">
    <property type="protein sequence ID" value="XP_038049286.1"/>
    <property type="gene ID" value="LOC119722941"/>
</dbReference>
<dbReference type="AlphaFoldDB" id="A0A913ZEB0"/>
<dbReference type="PRINTS" id="PR00295">
    <property type="entry name" value="STEFINA"/>
</dbReference>